<sequence>MIIGGCDPYERKLAWTQNVDILSLVTYPDIVNYLLFTQSAYSADDLKSYKSLEAYRQFVFGWFRYTAGIVKGGHLVGSAFALVPHLMEYSFEIAADRHRKDGELELKPEHMYNYQVQSQLGVSKHEVGYFVVLTANGLHIEAIIFDIELWDKNFVSAEDIISSRKLKSFTLGCQQQIQFLLEYFSLSKIPLLVKTFSHSYQTNKTTRKKCIVVVAKWNMEK</sequence>
<dbReference type="PANTHER" id="PTHR47526:SF3">
    <property type="entry name" value="PHD-TYPE DOMAIN-CONTAINING PROTEIN"/>
    <property type="match status" value="1"/>
</dbReference>
<dbReference type="PANTHER" id="PTHR47526">
    <property type="entry name" value="ATP-DEPENDENT DNA HELICASE"/>
    <property type="match status" value="1"/>
</dbReference>
<evidence type="ECO:0000313" key="2">
    <source>
        <dbReference type="Proteomes" id="UP001164746"/>
    </source>
</evidence>
<dbReference type="EMBL" id="CP111016">
    <property type="protein sequence ID" value="WAR04105.1"/>
    <property type="molecule type" value="Genomic_DNA"/>
</dbReference>
<organism evidence="1 2">
    <name type="scientific">Mya arenaria</name>
    <name type="common">Soft-shell clam</name>
    <dbReference type="NCBI Taxonomy" id="6604"/>
    <lineage>
        <taxon>Eukaryota</taxon>
        <taxon>Metazoa</taxon>
        <taxon>Spiralia</taxon>
        <taxon>Lophotrochozoa</taxon>
        <taxon>Mollusca</taxon>
        <taxon>Bivalvia</taxon>
        <taxon>Autobranchia</taxon>
        <taxon>Heteroconchia</taxon>
        <taxon>Euheterodonta</taxon>
        <taxon>Imparidentia</taxon>
        <taxon>Neoheterodontei</taxon>
        <taxon>Myida</taxon>
        <taxon>Myoidea</taxon>
        <taxon>Myidae</taxon>
        <taxon>Mya</taxon>
    </lineage>
</organism>
<evidence type="ECO:0000313" key="1">
    <source>
        <dbReference type="EMBL" id="WAR04105.1"/>
    </source>
</evidence>
<name>A0ABY7E579_MYAAR</name>
<dbReference type="Proteomes" id="UP001164746">
    <property type="component" value="Chromosome 5"/>
</dbReference>
<protein>
    <submittedName>
        <fullName evidence="1">Uncharacterized protein</fullName>
    </submittedName>
</protein>
<reference evidence="1" key="1">
    <citation type="submission" date="2022-11" db="EMBL/GenBank/DDBJ databases">
        <title>Centuries of genome instability and evolution in soft-shell clam transmissible cancer (bioRxiv).</title>
        <authorList>
            <person name="Hart S.F.M."/>
            <person name="Yonemitsu M.A."/>
            <person name="Giersch R.M."/>
            <person name="Beal B.F."/>
            <person name="Arriagada G."/>
            <person name="Davis B.W."/>
            <person name="Ostrander E.A."/>
            <person name="Goff S.P."/>
            <person name="Metzger M.J."/>
        </authorList>
    </citation>
    <scope>NUCLEOTIDE SEQUENCE</scope>
    <source>
        <strain evidence="1">MELC-2E11</strain>
        <tissue evidence="1">Siphon/mantle</tissue>
    </source>
</reference>
<dbReference type="InterPro" id="IPR011604">
    <property type="entry name" value="PDDEXK-like_dom_sf"/>
</dbReference>
<gene>
    <name evidence="1" type="ORF">MAR_019474</name>
</gene>
<proteinExistence type="predicted"/>
<accession>A0ABY7E579</accession>
<keyword evidence="2" id="KW-1185">Reference proteome</keyword>
<dbReference type="Gene3D" id="3.90.320.10">
    <property type="match status" value="1"/>
</dbReference>